<dbReference type="CDD" id="cd05804">
    <property type="entry name" value="StaR_like"/>
    <property type="match status" value="1"/>
</dbReference>
<accession>A0A5J6MR69</accession>
<dbReference type="KEGG" id="htq:FRZ44_51340"/>
<dbReference type="RefSeq" id="WP_151179848.1">
    <property type="nucleotide sequence ID" value="NZ_CP042906.1"/>
</dbReference>
<protein>
    <recommendedName>
        <fullName evidence="2">Tetratricopeptide repeat protein 38</fullName>
    </recommendedName>
</protein>
<reference evidence="5 6" key="1">
    <citation type="submission" date="2019-08" db="EMBL/GenBank/DDBJ databases">
        <title>Hyperibacter terrae gen. nov., sp. nov. and Hyperibacter viscosus sp. nov., two new members in the family Rhodospirillaceae isolated from the rhizosphere of Hypericum perforatum.</title>
        <authorList>
            <person name="Noviana Z."/>
        </authorList>
    </citation>
    <scope>NUCLEOTIDE SEQUENCE [LARGE SCALE GENOMIC DNA]</scope>
    <source>
        <strain evidence="5 6">R5913</strain>
    </source>
</reference>
<organism evidence="5 6">
    <name type="scientific">Hypericibacter terrae</name>
    <dbReference type="NCBI Taxonomy" id="2602015"/>
    <lineage>
        <taxon>Bacteria</taxon>
        <taxon>Pseudomonadati</taxon>
        <taxon>Pseudomonadota</taxon>
        <taxon>Alphaproteobacteria</taxon>
        <taxon>Rhodospirillales</taxon>
        <taxon>Dongiaceae</taxon>
        <taxon>Hypericibacter</taxon>
    </lineage>
</organism>
<dbReference type="PANTHER" id="PTHR16263:SF4">
    <property type="entry name" value="TETRATRICOPEPTIDE REPEAT PROTEIN 38"/>
    <property type="match status" value="1"/>
</dbReference>
<dbReference type="AlphaFoldDB" id="A0A5J6MR69"/>
<dbReference type="EMBL" id="CP042906">
    <property type="protein sequence ID" value="QEX19819.1"/>
    <property type="molecule type" value="Genomic_DNA"/>
</dbReference>
<name>A0A5J6MR69_9PROT</name>
<gene>
    <name evidence="5" type="ORF">FRZ44_51340</name>
</gene>
<dbReference type="Gene3D" id="1.25.40.10">
    <property type="entry name" value="Tetratricopeptide repeat domain"/>
    <property type="match status" value="1"/>
</dbReference>
<evidence type="ECO:0000313" key="6">
    <source>
        <dbReference type="Proteomes" id="UP000326202"/>
    </source>
</evidence>
<comment type="similarity">
    <text evidence="1">Belongs to the TTC38 family.</text>
</comment>
<dbReference type="OrthoDB" id="9815900at2"/>
<proteinExistence type="inferred from homology"/>
<dbReference type="PANTHER" id="PTHR16263">
    <property type="entry name" value="TETRATRICOPEPTIDE REPEAT PROTEIN 38"/>
    <property type="match status" value="1"/>
</dbReference>
<evidence type="ECO:0000256" key="4">
    <source>
        <dbReference type="ARBA" id="ARBA00022803"/>
    </source>
</evidence>
<dbReference type="SUPFAM" id="SSF48452">
    <property type="entry name" value="TPR-like"/>
    <property type="match status" value="1"/>
</dbReference>
<evidence type="ECO:0000256" key="2">
    <source>
        <dbReference type="ARBA" id="ARBA00019992"/>
    </source>
</evidence>
<keyword evidence="4" id="KW-0802">TPR repeat</keyword>
<sequence length="462" mass="50899">MALTDRWGEPTDTDNRAALEAYERAVQGMVALSGDPLAEIRGAVAIEPGFVLGHLVEALFHLYPMTRAQSQEALGSLARAEAALRPTTPARLRGHLHAARAWSSGHWQDATAAWEAVLLDHPHDLLAVKVLQDLYFFLGDAANIRDTVARVLPNWSEAEPGYSYLLGMLSFGLEENGDYQQAERMGRGAIARDAYDPWAHHAIAHVLEMQGRVGDGIAFLSGGAPYWAQSFFAVHNWWHLALYELDQGDGNAALDLYDGPLRGGVSDQPLDLVDASSLLWRLKLVGFEAGQRRWQALAKLWLPHAEDMVYCFNDAHAMMAFVGAGEDRQAEALRARLAARALGQDSNAMMTREVGLPLAEALIAYGQGRDSEAVDLLLSMRRKAHLFGGSHAQRDLIEQTLLAAAIRCGRRHLARALAGERLGRKETSPGNWRWMARAWRSLGQPAQADAADRRARKLTQLN</sequence>
<evidence type="ECO:0000256" key="3">
    <source>
        <dbReference type="ARBA" id="ARBA00022737"/>
    </source>
</evidence>
<evidence type="ECO:0000256" key="1">
    <source>
        <dbReference type="ARBA" id="ARBA00005857"/>
    </source>
</evidence>
<keyword evidence="3" id="KW-0677">Repeat</keyword>
<dbReference type="InterPro" id="IPR011990">
    <property type="entry name" value="TPR-like_helical_dom_sf"/>
</dbReference>
<dbReference type="InterPro" id="IPR033891">
    <property type="entry name" value="TTC38"/>
</dbReference>
<keyword evidence="6" id="KW-1185">Reference proteome</keyword>
<dbReference type="Proteomes" id="UP000326202">
    <property type="component" value="Chromosome"/>
</dbReference>
<evidence type="ECO:0000313" key="5">
    <source>
        <dbReference type="EMBL" id="QEX19819.1"/>
    </source>
</evidence>